<reference evidence="1 2" key="1">
    <citation type="journal article" date="2014" name="Int. J. Syst. Evol. Microbiol.">
        <title>Complete genome sequence of Corynebacterium casei LMG S-19264T (=DSM 44701T), isolated from a smear-ripened cheese.</title>
        <authorList>
            <consortium name="US DOE Joint Genome Institute (JGI-PGF)"/>
            <person name="Walter F."/>
            <person name="Albersmeier A."/>
            <person name="Kalinowski J."/>
            <person name="Ruckert C."/>
        </authorList>
    </citation>
    <scope>NUCLEOTIDE SEQUENCE [LARGE SCALE GENOMIC DNA]</scope>
    <source>
        <strain evidence="1 2">CGMCC 1.7286</strain>
    </source>
</reference>
<protein>
    <recommendedName>
        <fullName evidence="3">DUF1835 domain-containing protein</fullName>
    </recommendedName>
</protein>
<dbReference type="RefSeq" id="WP_188857246.1">
    <property type="nucleotide sequence ID" value="NZ_BMLT01000001.1"/>
</dbReference>
<evidence type="ECO:0008006" key="3">
    <source>
        <dbReference type="Google" id="ProtNLM"/>
    </source>
</evidence>
<sequence length="329" mass="36257">MRHITNGEMANQWLGQCGIEGGFLAWDDVLHEGPVPAGLGLDELSAVRAAYIASCGWATDFEAQTHFQARDALFRSAARDGGVVIWNSFELYDQLHLMQLLHWYAGEGRDCAWPQLVFVEDYLGRADPVRTRELFNGRKALTEAQLQLGAEAWLAFGAANPRALAALLQRDLSALPFLHRALARLLQEYPGPDGLSLSERLTLEALADAELGPGELFRAVREREDVAFMGDASFWLMLERLLASPCPLLRVRGGRFERPGLCGGGDDFLALRIGLAAAGREVLCGERDWLAQQPVDRWIGGVNLRPDNLWRFDALSGCLDRSGSVATRG</sequence>
<comment type="caution">
    <text evidence="1">The sequence shown here is derived from an EMBL/GenBank/DDBJ whole genome shotgun (WGS) entry which is preliminary data.</text>
</comment>
<proteinExistence type="predicted"/>
<organism evidence="1 2">
    <name type="scientific">Marinobacterium nitratireducens</name>
    <dbReference type="NCBI Taxonomy" id="518897"/>
    <lineage>
        <taxon>Bacteria</taxon>
        <taxon>Pseudomonadati</taxon>
        <taxon>Pseudomonadota</taxon>
        <taxon>Gammaproteobacteria</taxon>
        <taxon>Oceanospirillales</taxon>
        <taxon>Oceanospirillaceae</taxon>
        <taxon>Marinobacterium</taxon>
    </lineage>
</organism>
<evidence type="ECO:0000313" key="2">
    <source>
        <dbReference type="Proteomes" id="UP000599578"/>
    </source>
</evidence>
<keyword evidence="2" id="KW-1185">Reference proteome</keyword>
<evidence type="ECO:0000313" key="1">
    <source>
        <dbReference type="EMBL" id="GGO75540.1"/>
    </source>
</evidence>
<name>A0A917Z6Q6_9GAMM</name>
<dbReference type="EMBL" id="BMLT01000001">
    <property type="protein sequence ID" value="GGO75540.1"/>
    <property type="molecule type" value="Genomic_DNA"/>
</dbReference>
<accession>A0A917Z6Q6</accession>
<gene>
    <name evidence="1" type="ORF">GCM10011348_00570</name>
</gene>
<dbReference type="AlphaFoldDB" id="A0A917Z6Q6"/>
<dbReference type="Proteomes" id="UP000599578">
    <property type="component" value="Unassembled WGS sequence"/>
</dbReference>